<dbReference type="Proteomes" id="UP001216899">
    <property type="component" value="Chromosome"/>
</dbReference>
<name>A0ABY7UNB8_9RHOB</name>
<protein>
    <submittedName>
        <fullName evidence="1">Uncharacterized protein</fullName>
    </submittedName>
</protein>
<accession>A0ABY7UNB8</accession>
<reference evidence="1 2" key="1">
    <citation type="submission" date="2023-02" db="EMBL/GenBank/DDBJ databases">
        <title>Whole genome sequenc of Paracoccus marcusii MBLB0836.</title>
        <authorList>
            <person name="Seo M.-J."/>
            <person name="Cho E.-S."/>
            <person name="Hwang C.Y."/>
        </authorList>
    </citation>
    <scope>NUCLEOTIDE SEQUENCE [LARGE SCALE GENOMIC DNA]</scope>
    <source>
        <strain evidence="1 2">MBLB0836</strain>
    </source>
</reference>
<gene>
    <name evidence="1" type="ORF">PRL19_08865</name>
</gene>
<dbReference type="RefSeq" id="WP_273742687.1">
    <property type="nucleotide sequence ID" value="NZ_CP117466.1"/>
</dbReference>
<evidence type="ECO:0000313" key="1">
    <source>
        <dbReference type="EMBL" id="WDA11431.1"/>
    </source>
</evidence>
<proteinExistence type="predicted"/>
<sequence length="57" mass="6396">MTQPVIHRGITIRQFEVPCTPYVWTHDETDGHGTAETLDQARAQIDAHLAKRCDAHG</sequence>
<dbReference type="EMBL" id="CP117466">
    <property type="protein sequence ID" value="WDA11431.1"/>
    <property type="molecule type" value="Genomic_DNA"/>
</dbReference>
<keyword evidence="2" id="KW-1185">Reference proteome</keyword>
<organism evidence="1 2">
    <name type="scientific">Paracoccus marcusii</name>
    <dbReference type="NCBI Taxonomy" id="59779"/>
    <lineage>
        <taxon>Bacteria</taxon>
        <taxon>Pseudomonadati</taxon>
        <taxon>Pseudomonadota</taxon>
        <taxon>Alphaproteobacteria</taxon>
        <taxon>Rhodobacterales</taxon>
        <taxon>Paracoccaceae</taxon>
        <taxon>Paracoccus</taxon>
    </lineage>
</organism>
<evidence type="ECO:0000313" key="2">
    <source>
        <dbReference type="Proteomes" id="UP001216899"/>
    </source>
</evidence>